<evidence type="ECO:0000313" key="3">
    <source>
        <dbReference type="Proteomes" id="UP000240883"/>
    </source>
</evidence>
<keyword evidence="3" id="KW-1185">Reference proteome</keyword>
<dbReference type="AlphaFoldDB" id="A0A2T2PD83"/>
<accession>A0A2T2PD83</accession>
<dbReference type="Proteomes" id="UP000240883">
    <property type="component" value="Unassembled WGS sequence"/>
</dbReference>
<protein>
    <submittedName>
        <fullName evidence="2">Uncharacterized protein</fullName>
    </submittedName>
</protein>
<gene>
    <name evidence="2" type="ORF">BS50DRAFT_582280</name>
</gene>
<organism evidence="2 3">
    <name type="scientific">Corynespora cassiicola Philippines</name>
    <dbReference type="NCBI Taxonomy" id="1448308"/>
    <lineage>
        <taxon>Eukaryota</taxon>
        <taxon>Fungi</taxon>
        <taxon>Dikarya</taxon>
        <taxon>Ascomycota</taxon>
        <taxon>Pezizomycotina</taxon>
        <taxon>Dothideomycetes</taxon>
        <taxon>Pleosporomycetidae</taxon>
        <taxon>Pleosporales</taxon>
        <taxon>Corynesporascaceae</taxon>
        <taxon>Corynespora</taxon>
    </lineage>
</organism>
<proteinExistence type="predicted"/>
<evidence type="ECO:0000313" key="2">
    <source>
        <dbReference type="EMBL" id="PSN75617.1"/>
    </source>
</evidence>
<feature type="region of interest" description="Disordered" evidence="1">
    <location>
        <begin position="345"/>
        <end position="377"/>
    </location>
</feature>
<name>A0A2T2PD83_CORCC</name>
<feature type="compositionally biased region" description="Low complexity" evidence="1">
    <location>
        <begin position="345"/>
        <end position="367"/>
    </location>
</feature>
<reference evidence="2 3" key="1">
    <citation type="journal article" date="2018" name="Front. Microbiol.">
        <title>Genome-Wide Analysis of Corynespora cassiicola Leaf Fall Disease Putative Effectors.</title>
        <authorList>
            <person name="Lopez D."/>
            <person name="Ribeiro S."/>
            <person name="Label P."/>
            <person name="Fumanal B."/>
            <person name="Venisse J.S."/>
            <person name="Kohler A."/>
            <person name="de Oliveira R.R."/>
            <person name="Labutti K."/>
            <person name="Lipzen A."/>
            <person name="Lail K."/>
            <person name="Bauer D."/>
            <person name="Ohm R.A."/>
            <person name="Barry K.W."/>
            <person name="Spatafora J."/>
            <person name="Grigoriev I.V."/>
            <person name="Martin F.M."/>
            <person name="Pujade-Renaud V."/>
        </authorList>
    </citation>
    <scope>NUCLEOTIDE SEQUENCE [LARGE SCALE GENOMIC DNA]</scope>
    <source>
        <strain evidence="2 3">Philippines</strain>
    </source>
</reference>
<evidence type="ECO:0000256" key="1">
    <source>
        <dbReference type="SAM" id="MobiDB-lite"/>
    </source>
</evidence>
<feature type="compositionally biased region" description="Basic and acidic residues" evidence="1">
    <location>
        <begin position="38"/>
        <end position="58"/>
    </location>
</feature>
<feature type="compositionally biased region" description="Low complexity" evidence="1">
    <location>
        <begin position="13"/>
        <end position="30"/>
    </location>
</feature>
<sequence>MSHVMFSATNAKATPASRSQPSSPASSHISMDLADASEPDKLDPKSRKKAREMAIKEKAKQKHLLAAHKVKTQPGKATLTSNIQAYPIATPVVTTQLDPSSASASHANKSTDPALSFSTTRKDSDYDAAADIVANMRTAPVITQSCPAPTPLDIFVNMELDPQKALARRQQGPLLCITRLVFCGPEQDRAWSEKVLQAGRRRWAKHKTAQEADTGLSFEDHVRGKLTASVIQHGEAKDVGQGEVDAGTATAEGLEDFVRGRLCSSMTAPATRSLEDYVRAKLSASSAPSVTGSVSGKDELDAGTDKLKALLHIGAPELSPPLSPSYSSTSDVLAYDSAIVRVVGSTPDSVSESGSGSGSGISTPASSLHGEDSRELC</sequence>
<dbReference type="EMBL" id="KZ678128">
    <property type="protein sequence ID" value="PSN75617.1"/>
    <property type="molecule type" value="Genomic_DNA"/>
</dbReference>
<feature type="region of interest" description="Disordered" evidence="1">
    <location>
        <begin position="1"/>
        <end position="63"/>
    </location>
</feature>
<feature type="region of interest" description="Disordered" evidence="1">
    <location>
        <begin position="98"/>
        <end position="119"/>
    </location>
</feature>